<proteinExistence type="predicted"/>
<keyword evidence="3" id="KW-1185">Reference proteome</keyword>
<dbReference type="InterPro" id="IPR050523">
    <property type="entry name" value="AKR_Detox_Biosynth"/>
</dbReference>
<dbReference type="RefSeq" id="WP_100390062.1">
    <property type="nucleotide sequence ID" value="NZ_BMZU01000001.1"/>
</dbReference>
<dbReference type="Gene3D" id="3.20.20.100">
    <property type="entry name" value="NADP-dependent oxidoreductase domain"/>
    <property type="match status" value="1"/>
</dbReference>
<evidence type="ECO:0000313" key="3">
    <source>
        <dbReference type="Proteomes" id="UP000231742"/>
    </source>
</evidence>
<evidence type="ECO:0000259" key="1">
    <source>
        <dbReference type="Pfam" id="PF00248"/>
    </source>
</evidence>
<sequence>MTQVHPTRSLPGSTRVRPVTGQHFSTRVIGSSDLRVLPLALSGNIFGWTADDAATTSILNTFADGGGNFIDTADSYASGRSELMIGKWMRTRRNRDQIVVATKVGKSRDNPGMDAAAIKRSVDASLARLGTSHIDLLYLHVDDESVDFDETLLAVDELIGEGKVRYFGGSDHTGNRLIQARIACGQMGVAPMVAVQAHYNLLHRQEYETGLAHVAAIQGLGVMPRFALASGFLSGKYRQRADLALNSRGHDAAQYLRRRGIKILNALDEVAEEQDESVATIALAWLLNKPGVVAPVVSASRAEQVPELIAAARVQLTRHQSAELDRVSSY</sequence>
<comment type="caution">
    <text evidence="2">The sequence shown here is derived from an EMBL/GenBank/DDBJ whole genome shotgun (WGS) entry which is preliminary data.</text>
</comment>
<accession>A0A2M9D1U8</accession>
<dbReference type="EMBL" id="PGFH01000003">
    <property type="protein sequence ID" value="PJJ78161.1"/>
    <property type="molecule type" value="Genomic_DNA"/>
</dbReference>
<protein>
    <submittedName>
        <fullName evidence="2">Aryl-alcohol dehydrogenase-like predicted oxidoreductase</fullName>
    </submittedName>
</protein>
<feature type="domain" description="NADP-dependent oxidoreductase" evidence="1">
    <location>
        <begin position="49"/>
        <end position="327"/>
    </location>
</feature>
<dbReference type="OrthoDB" id="9768793at2"/>
<dbReference type="PANTHER" id="PTHR43364">
    <property type="entry name" value="NADH-SPECIFIC METHYLGLYOXAL REDUCTASE-RELATED"/>
    <property type="match status" value="1"/>
</dbReference>
<dbReference type="AlphaFoldDB" id="A0A2M9D1U8"/>
<dbReference type="Pfam" id="PF00248">
    <property type="entry name" value="Aldo_ket_red"/>
    <property type="match status" value="1"/>
</dbReference>
<dbReference type="SUPFAM" id="SSF51430">
    <property type="entry name" value="NAD(P)-linked oxidoreductase"/>
    <property type="match status" value="1"/>
</dbReference>
<dbReference type="InterPro" id="IPR023210">
    <property type="entry name" value="NADP_OxRdtase_dom"/>
</dbReference>
<dbReference type="InterPro" id="IPR036812">
    <property type="entry name" value="NAD(P)_OxRdtase_dom_sf"/>
</dbReference>
<dbReference type="GO" id="GO:0005829">
    <property type="term" value="C:cytosol"/>
    <property type="evidence" value="ECO:0007669"/>
    <property type="project" value="TreeGrafter"/>
</dbReference>
<gene>
    <name evidence="2" type="ORF">CLV85_2617</name>
</gene>
<dbReference type="PANTHER" id="PTHR43364:SF6">
    <property type="entry name" value="OXIDOREDUCTASE-RELATED"/>
    <property type="match status" value="1"/>
</dbReference>
<reference evidence="2 3" key="1">
    <citation type="submission" date="2017-11" db="EMBL/GenBank/DDBJ databases">
        <title>Genomic Encyclopedia of Archaeal and Bacterial Type Strains, Phase II (KMG-II): From Individual Species to Whole Genera.</title>
        <authorList>
            <person name="Goeker M."/>
        </authorList>
    </citation>
    <scope>NUCLEOTIDE SEQUENCE [LARGE SCALE GENOMIC DNA]</scope>
    <source>
        <strain evidence="2 3">DSM 16400</strain>
    </source>
</reference>
<organism evidence="2 3">
    <name type="scientific">Salinibacterium amurskyense</name>
    <dbReference type="NCBI Taxonomy" id="205941"/>
    <lineage>
        <taxon>Bacteria</taxon>
        <taxon>Bacillati</taxon>
        <taxon>Actinomycetota</taxon>
        <taxon>Actinomycetes</taxon>
        <taxon>Micrococcales</taxon>
        <taxon>Microbacteriaceae</taxon>
        <taxon>Salinibacterium</taxon>
    </lineage>
</organism>
<dbReference type="Proteomes" id="UP000231742">
    <property type="component" value="Unassembled WGS sequence"/>
</dbReference>
<name>A0A2M9D1U8_9MICO</name>
<evidence type="ECO:0000313" key="2">
    <source>
        <dbReference type="EMBL" id="PJJ78161.1"/>
    </source>
</evidence>